<organism evidence="1 2">
    <name type="scientific">Rheinheimera nanhaiensis E407-8</name>
    <dbReference type="NCBI Taxonomy" id="562729"/>
    <lineage>
        <taxon>Bacteria</taxon>
        <taxon>Pseudomonadati</taxon>
        <taxon>Pseudomonadota</taxon>
        <taxon>Gammaproteobacteria</taxon>
        <taxon>Chromatiales</taxon>
        <taxon>Chromatiaceae</taxon>
        <taxon>Rheinheimera</taxon>
    </lineage>
</organism>
<dbReference type="AlphaFoldDB" id="I1E294"/>
<accession>I1E294</accession>
<keyword evidence="2" id="KW-1185">Reference proteome</keyword>
<dbReference type="Proteomes" id="UP000004374">
    <property type="component" value="Unassembled WGS sequence"/>
</dbReference>
<evidence type="ECO:0000313" key="1">
    <source>
        <dbReference type="EMBL" id="GAB60422.1"/>
    </source>
</evidence>
<dbReference type="EMBL" id="BAFK01000027">
    <property type="protein sequence ID" value="GAB60422.1"/>
    <property type="molecule type" value="Genomic_DNA"/>
</dbReference>
<name>I1E294_9GAMM</name>
<proteinExistence type="predicted"/>
<gene>
    <name evidence="1" type="ORF">RNAN_3446</name>
</gene>
<dbReference type="STRING" id="562729.RNAN_3446"/>
<sequence length="45" mass="5103">MLKPKCRQLNGAELTLAELLHSATMLFFRIKSGQICHFLFVLLGI</sequence>
<comment type="caution">
    <text evidence="1">The sequence shown here is derived from an EMBL/GenBank/DDBJ whole genome shotgun (WGS) entry which is preliminary data.</text>
</comment>
<reference evidence="1 2" key="1">
    <citation type="journal article" date="2012" name="J. Bacteriol.">
        <title>Genome Sequence of the Protease-Producing Bacterium Rheinheimera nanhaiensis E407-8T, Isolated from Deep-Sea Sediment of the South China Sea.</title>
        <authorList>
            <person name="Zhang X.-Y."/>
            <person name="Zhang Y.-J."/>
            <person name="Qin Q.-L."/>
            <person name="Xie B.-B."/>
            <person name="Chen X.-L."/>
            <person name="Zhou B.-C."/>
            <person name="Zhang Y.-Z."/>
        </authorList>
    </citation>
    <scope>NUCLEOTIDE SEQUENCE [LARGE SCALE GENOMIC DNA]</scope>
    <source>
        <strain evidence="1 2">E407-8</strain>
    </source>
</reference>
<evidence type="ECO:0000313" key="2">
    <source>
        <dbReference type="Proteomes" id="UP000004374"/>
    </source>
</evidence>
<protein>
    <submittedName>
        <fullName evidence="1">Uncharacterized protein</fullName>
    </submittedName>
</protein>